<dbReference type="EMBL" id="BARU01049375">
    <property type="protein sequence ID" value="GAH92787.1"/>
    <property type="molecule type" value="Genomic_DNA"/>
</dbReference>
<feature type="non-terminal residue" evidence="1">
    <location>
        <position position="47"/>
    </location>
</feature>
<dbReference type="AlphaFoldDB" id="X1JFK5"/>
<gene>
    <name evidence="1" type="ORF">S03H2_72736</name>
</gene>
<accession>X1JFK5</accession>
<protein>
    <submittedName>
        <fullName evidence="1">Uncharacterized protein</fullName>
    </submittedName>
</protein>
<sequence>DFTQLFDSLNNSDNYKILKIRAFRALIFIYFKSPINLETFRQKISKS</sequence>
<evidence type="ECO:0000313" key="1">
    <source>
        <dbReference type="EMBL" id="GAH92787.1"/>
    </source>
</evidence>
<feature type="non-terminal residue" evidence="1">
    <location>
        <position position="1"/>
    </location>
</feature>
<comment type="caution">
    <text evidence="1">The sequence shown here is derived from an EMBL/GenBank/DDBJ whole genome shotgun (WGS) entry which is preliminary data.</text>
</comment>
<name>X1JFK5_9ZZZZ</name>
<organism evidence="1">
    <name type="scientific">marine sediment metagenome</name>
    <dbReference type="NCBI Taxonomy" id="412755"/>
    <lineage>
        <taxon>unclassified sequences</taxon>
        <taxon>metagenomes</taxon>
        <taxon>ecological metagenomes</taxon>
    </lineage>
</organism>
<proteinExistence type="predicted"/>
<reference evidence="1" key="1">
    <citation type="journal article" date="2014" name="Front. Microbiol.">
        <title>High frequency of phylogenetically diverse reductive dehalogenase-homologous genes in deep subseafloor sedimentary metagenomes.</title>
        <authorList>
            <person name="Kawai M."/>
            <person name="Futagami T."/>
            <person name="Toyoda A."/>
            <person name="Takaki Y."/>
            <person name="Nishi S."/>
            <person name="Hori S."/>
            <person name="Arai W."/>
            <person name="Tsubouchi T."/>
            <person name="Morono Y."/>
            <person name="Uchiyama I."/>
            <person name="Ito T."/>
            <person name="Fujiyama A."/>
            <person name="Inagaki F."/>
            <person name="Takami H."/>
        </authorList>
    </citation>
    <scope>NUCLEOTIDE SEQUENCE</scope>
    <source>
        <strain evidence="1">Expedition CK06-06</strain>
    </source>
</reference>